<dbReference type="Proteomes" id="UP001152607">
    <property type="component" value="Unassembled WGS sequence"/>
</dbReference>
<keyword evidence="3" id="KW-1185">Reference proteome</keyword>
<proteinExistence type="predicted"/>
<accession>A0A9W4XUH0</accession>
<dbReference type="AlphaFoldDB" id="A0A9W4XUH0"/>
<dbReference type="Pfam" id="PF12937">
    <property type="entry name" value="F-box-like"/>
    <property type="match status" value="1"/>
</dbReference>
<organism evidence="2 3">
    <name type="scientific">Periconia digitata</name>
    <dbReference type="NCBI Taxonomy" id="1303443"/>
    <lineage>
        <taxon>Eukaryota</taxon>
        <taxon>Fungi</taxon>
        <taxon>Dikarya</taxon>
        <taxon>Ascomycota</taxon>
        <taxon>Pezizomycotina</taxon>
        <taxon>Dothideomycetes</taxon>
        <taxon>Pleosporomycetidae</taxon>
        <taxon>Pleosporales</taxon>
        <taxon>Massarineae</taxon>
        <taxon>Periconiaceae</taxon>
        <taxon>Periconia</taxon>
    </lineage>
</organism>
<dbReference type="CDD" id="cd09917">
    <property type="entry name" value="F-box_SF"/>
    <property type="match status" value="1"/>
</dbReference>
<dbReference type="EMBL" id="CAOQHR010000008">
    <property type="protein sequence ID" value="CAI6338106.1"/>
    <property type="molecule type" value="Genomic_DNA"/>
</dbReference>
<dbReference type="SUPFAM" id="SSF81383">
    <property type="entry name" value="F-box domain"/>
    <property type="match status" value="1"/>
</dbReference>
<gene>
    <name evidence="2" type="ORF">PDIGIT_LOCUS11230</name>
</gene>
<name>A0A9W4XUH0_9PLEO</name>
<evidence type="ECO:0000313" key="3">
    <source>
        <dbReference type="Proteomes" id="UP001152607"/>
    </source>
</evidence>
<dbReference type="InterPro" id="IPR036047">
    <property type="entry name" value="F-box-like_dom_sf"/>
</dbReference>
<evidence type="ECO:0000313" key="2">
    <source>
        <dbReference type="EMBL" id="CAI6338106.1"/>
    </source>
</evidence>
<evidence type="ECO:0000259" key="1">
    <source>
        <dbReference type="Pfam" id="PF12937"/>
    </source>
</evidence>
<sequence length="376" mass="42485">MSLADCQQELLLCIASFLKPKDIASLCLVSRQFNILQEIIYHDIEVQHENVGRLHQTCKTNPTLFGATNRFRVTMASGRSPLNVIKRICDIMPLITRANHIELIGGERRTPLKEFYGLSVALESDPGFLAQVQTLVINGTLLALLSCEIPQLHTLDIREMSLEVLDSVKTTALHRVHRQRLSKLCIDITQHFADDRWNTQCDRRVRNFIDALNCFGVKELTLSICNDRGEVHGQIGDTPLLDMNCILSLRNLLQQLQPIAHSLKSLKITKIPVEVLLESVHDALLMFTFLSRLEVPLSCFRGQDRLDGIGYGLPSSLEGIILYGDETKELQIITERCHEHNISTTMNRQNQLLVTNVGDEGKVLWEAIRIACNAFE</sequence>
<reference evidence="2" key="1">
    <citation type="submission" date="2023-01" db="EMBL/GenBank/DDBJ databases">
        <authorList>
            <person name="Van Ghelder C."/>
            <person name="Rancurel C."/>
        </authorList>
    </citation>
    <scope>NUCLEOTIDE SEQUENCE</scope>
    <source>
        <strain evidence="2">CNCM I-4278</strain>
    </source>
</reference>
<comment type="caution">
    <text evidence="2">The sequence shown here is derived from an EMBL/GenBank/DDBJ whole genome shotgun (WGS) entry which is preliminary data.</text>
</comment>
<feature type="domain" description="F-box" evidence="1">
    <location>
        <begin position="9"/>
        <end position="36"/>
    </location>
</feature>
<dbReference type="InterPro" id="IPR001810">
    <property type="entry name" value="F-box_dom"/>
</dbReference>
<protein>
    <recommendedName>
        <fullName evidence="1">F-box domain-containing protein</fullName>
    </recommendedName>
</protein>